<reference evidence="13 14" key="1">
    <citation type="submission" date="2024-04" db="EMBL/GenBank/DDBJ databases">
        <title>Novel species of the genus Ideonella isolated from streams.</title>
        <authorList>
            <person name="Lu H."/>
        </authorList>
    </citation>
    <scope>NUCLEOTIDE SEQUENCE [LARGE SCALE GENOMIC DNA]</scope>
    <source>
        <strain evidence="13 14">LYT19W</strain>
    </source>
</reference>
<evidence type="ECO:0000256" key="8">
    <source>
        <dbReference type="ARBA" id="ARBA00023136"/>
    </source>
</evidence>
<accession>A0ABU9C5B6</accession>
<dbReference type="Proteomes" id="UP001379945">
    <property type="component" value="Unassembled WGS sequence"/>
</dbReference>
<evidence type="ECO:0000256" key="11">
    <source>
        <dbReference type="SAM" id="MobiDB-lite"/>
    </source>
</evidence>
<dbReference type="Gene3D" id="2.40.50.100">
    <property type="match status" value="1"/>
</dbReference>
<evidence type="ECO:0000313" key="14">
    <source>
        <dbReference type="Proteomes" id="UP001379945"/>
    </source>
</evidence>
<keyword evidence="3 9" id="KW-0813">Transport</keyword>
<keyword evidence="6" id="KW-0812">Transmembrane</keyword>
<keyword evidence="7" id="KW-1133">Transmembrane helix</keyword>
<keyword evidence="10" id="KW-0175">Coiled coil</keyword>
<dbReference type="PANTHER" id="PTHR30386:SF26">
    <property type="entry name" value="TRANSPORT PROTEIN COMB"/>
    <property type="match status" value="1"/>
</dbReference>
<dbReference type="SUPFAM" id="SSF111369">
    <property type="entry name" value="HlyD-like secretion proteins"/>
    <property type="match status" value="1"/>
</dbReference>
<evidence type="ECO:0000256" key="2">
    <source>
        <dbReference type="ARBA" id="ARBA00009477"/>
    </source>
</evidence>
<feature type="compositionally biased region" description="Low complexity" evidence="11">
    <location>
        <begin position="40"/>
        <end position="63"/>
    </location>
</feature>
<evidence type="ECO:0000256" key="9">
    <source>
        <dbReference type="RuleBase" id="RU365093"/>
    </source>
</evidence>
<proteinExistence type="inferred from homology"/>
<organism evidence="13 14">
    <name type="scientific">Ideonella margarita</name>
    <dbReference type="NCBI Taxonomy" id="2984191"/>
    <lineage>
        <taxon>Bacteria</taxon>
        <taxon>Pseudomonadati</taxon>
        <taxon>Pseudomonadota</taxon>
        <taxon>Betaproteobacteria</taxon>
        <taxon>Burkholderiales</taxon>
        <taxon>Sphaerotilaceae</taxon>
        <taxon>Ideonella</taxon>
    </lineage>
</organism>
<evidence type="ECO:0000256" key="1">
    <source>
        <dbReference type="ARBA" id="ARBA00004377"/>
    </source>
</evidence>
<keyword evidence="8" id="KW-0472">Membrane</keyword>
<comment type="subcellular location">
    <subcellularLocation>
        <location evidence="1 9">Cell inner membrane</location>
        <topology evidence="1 9">Single-pass membrane protein</topology>
    </subcellularLocation>
</comment>
<dbReference type="InterPro" id="IPR010129">
    <property type="entry name" value="T1SS_HlyD"/>
</dbReference>
<evidence type="ECO:0000256" key="6">
    <source>
        <dbReference type="ARBA" id="ARBA00022692"/>
    </source>
</evidence>
<feature type="coiled-coil region" evidence="10">
    <location>
        <begin position="264"/>
        <end position="306"/>
    </location>
</feature>
<feature type="region of interest" description="Disordered" evidence="11">
    <location>
        <begin position="24"/>
        <end position="72"/>
    </location>
</feature>
<keyword evidence="4 9" id="KW-1003">Cell membrane</keyword>
<sequence>MSRPSGNNADVWRWFSVPPERQRAVEPTFAANDPAPIEAAPPARQRWAAQPAPASSGNSASRGAGKRGKKRVALQPGDEAFLSAVDAAQNVEAHPAVNGAIWLMLISIALAVAWAANTNIEQITRADGRVVPDGREQVIASLEGGILRELMAREGTRVTVGQPLARLDPTRFESQQNEGQARRLALMASIARLQAEANGRPLVFPPDVLTEKAVVANETEAYQARRRLLEEAVGANQQSIGLVRRELDVAAGMAARGLMSEVEVVRLRRQINDMQQQMLERRNRFRQDASTELLKTQTELTQLNEQMVAREDAVRRTVLESPVDGLVKNVRMNTLGGVVNAGAPIMEIVPISEELLIEARVKPADIGFVHVGQAAEIKLSAYEYNLYGGLTGVVESISPDALGDTERQGNGPDNTWFKALIRVKQNHLKKHDQVLSVLPGMTGTVEINTGERTVLDFVLRPLLKAREAFRER</sequence>
<feature type="domain" description="AprE-like beta-barrel" evidence="12">
    <location>
        <begin position="355"/>
        <end position="450"/>
    </location>
</feature>
<evidence type="ECO:0000256" key="3">
    <source>
        <dbReference type="ARBA" id="ARBA00022448"/>
    </source>
</evidence>
<name>A0ABU9C5B6_9BURK</name>
<keyword evidence="14" id="KW-1185">Reference proteome</keyword>
<evidence type="ECO:0000256" key="10">
    <source>
        <dbReference type="SAM" id="Coils"/>
    </source>
</evidence>
<evidence type="ECO:0000313" key="13">
    <source>
        <dbReference type="EMBL" id="MEK8047083.1"/>
    </source>
</evidence>
<protein>
    <recommendedName>
        <fullName evidence="9">Membrane fusion protein (MFP) family protein</fullName>
    </recommendedName>
</protein>
<dbReference type="EMBL" id="JBBUTI010000007">
    <property type="protein sequence ID" value="MEK8047083.1"/>
    <property type="molecule type" value="Genomic_DNA"/>
</dbReference>
<comment type="similarity">
    <text evidence="2 9">Belongs to the membrane fusion protein (MFP) (TC 8.A.1) family.</text>
</comment>
<dbReference type="RefSeq" id="WP_341399380.1">
    <property type="nucleotide sequence ID" value="NZ_JBBUTI010000007.1"/>
</dbReference>
<evidence type="ECO:0000259" key="12">
    <source>
        <dbReference type="Pfam" id="PF26002"/>
    </source>
</evidence>
<keyword evidence="5 9" id="KW-0997">Cell inner membrane</keyword>
<evidence type="ECO:0000256" key="5">
    <source>
        <dbReference type="ARBA" id="ARBA00022519"/>
    </source>
</evidence>
<dbReference type="Pfam" id="PF26002">
    <property type="entry name" value="Beta-barrel_AprE"/>
    <property type="match status" value="1"/>
</dbReference>
<gene>
    <name evidence="13" type="ORF">AACH00_12035</name>
</gene>
<comment type="caution">
    <text evidence="13">The sequence shown here is derived from an EMBL/GenBank/DDBJ whole genome shotgun (WGS) entry which is preliminary data.</text>
</comment>
<dbReference type="Gene3D" id="2.40.30.170">
    <property type="match status" value="1"/>
</dbReference>
<dbReference type="InterPro" id="IPR058982">
    <property type="entry name" value="Beta-barrel_AprE"/>
</dbReference>
<evidence type="ECO:0000256" key="7">
    <source>
        <dbReference type="ARBA" id="ARBA00022989"/>
    </source>
</evidence>
<dbReference type="InterPro" id="IPR050739">
    <property type="entry name" value="MFP"/>
</dbReference>
<evidence type="ECO:0000256" key="4">
    <source>
        <dbReference type="ARBA" id="ARBA00022475"/>
    </source>
</evidence>
<dbReference type="PRINTS" id="PR01490">
    <property type="entry name" value="RTXTOXIND"/>
</dbReference>
<dbReference type="Gene3D" id="1.10.287.470">
    <property type="entry name" value="Helix hairpin bin"/>
    <property type="match status" value="1"/>
</dbReference>
<dbReference type="NCBIfam" id="TIGR01843">
    <property type="entry name" value="type_I_hlyD"/>
    <property type="match status" value="1"/>
</dbReference>
<dbReference type="PANTHER" id="PTHR30386">
    <property type="entry name" value="MEMBRANE FUSION SUBUNIT OF EMRAB-TOLC MULTIDRUG EFFLUX PUMP"/>
    <property type="match status" value="1"/>
</dbReference>